<proteinExistence type="inferred from homology"/>
<keyword evidence="3" id="KW-0472">Membrane</keyword>
<comment type="similarity">
    <text evidence="1">Belongs to the short-chain dehydrogenases/reductases (SDR) family.</text>
</comment>
<feature type="transmembrane region" description="Helical" evidence="3">
    <location>
        <begin position="32"/>
        <end position="54"/>
    </location>
</feature>
<organism evidence="4 5">
    <name type="scientific">Cryphonectria parasitica (strain ATCC 38755 / EP155)</name>
    <dbReference type="NCBI Taxonomy" id="660469"/>
    <lineage>
        <taxon>Eukaryota</taxon>
        <taxon>Fungi</taxon>
        <taxon>Dikarya</taxon>
        <taxon>Ascomycota</taxon>
        <taxon>Pezizomycotina</taxon>
        <taxon>Sordariomycetes</taxon>
        <taxon>Sordariomycetidae</taxon>
        <taxon>Diaporthales</taxon>
        <taxon>Cryphonectriaceae</taxon>
        <taxon>Cryphonectria-Endothia species complex</taxon>
        <taxon>Cryphonectria</taxon>
    </lineage>
</organism>
<dbReference type="GeneID" id="63836074"/>
<evidence type="ECO:0000313" key="5">
    <source>
        <dbReference type="Proteomes" id="UP000803844"/>
    </source>
</evidence>
<protein>
    <submittedName>
        <fullName evidence="4">NAD(P)-binding protein</fullName>
    </submittedName>
</protein>
<evidence type="ECO:0000313" key="4">
    <source>
        <dbReference type="EMBL" id="KAF3764117.1"/>
    </source>
</evidence>
<dbReference type="Gene3D" id="3.40.50.720">
    <property type="entry name" value="NAD(P)-binding Rossmann-like Domain"/>
    <property type="match status" value="1"/>
</dbReference>
<keyword evidence="3" id="KW-0812">Transmembrane</keyword>
<dbReference type="EMBL" id="MU032348">
    <property type="protein sequence ID" value="KAF3764117.1"/>
    <property type="molecule type" value="Genomic_DNA"/>
</dbReference>
<evidence type="ECO:0000256" key="2">
    <source>
        <dbReference type="ARBA" id="ARBA00023002"/>
    </source>
</evidence>
<name>A0A9P5CNA6_CRYP1</name>
<reference evidence="4" key="1">
    <citation type="journal article" date="2020" name="Phytopathology">
        <title>Genome sequence of the chestnut blight fungus Cryphonectria parasitica EP155: A fundamental resource for an archetypical invasive plant pathogen.</title>
        <authorList>
            <person name="Crouch J.A."/>
            <person name="Dawe A."/>
            <person name="Aerts A."/>
            <person name="Barry K."/>
            <person name="Churchill A.C.L."/>
            <person name="Grimwood J."/>
            <person name="Hillman B."/>
            <person name="Milgroom M.G."/>
            <person name="Pangilinan J."/>
            <person name="Smith M."/>
            <person name="Salamov A."/>
            <person name="Schmutz J."/>
            <person name="Yadav J."/>
            <person name="Grigoriev I.V."/>
            <person name="Nuss D."/>
        </authorList>
    </citation>
    <scope>NUCLEOTIDE SEQUENCE</scope>
    <source>
        <strain evidence="4">EP155</strain>
    </source>
</reference>
<evidence type="ECO:0000256" key="1">
    <source>
        <dbReference type="ARBA" id="ARBA00006484"/>
    </source>
</evidence>
<dbReference type="GO" id="GO:0005783">
    <property type="term" value="C:endoplasmic reticulum"/>
    <property type="evidence" value="ECO:0007669"/>
    <property type="project" value="TreeGrafter"/>
</dbReference>
<gene>
    <name evidence="4" type="ORF">M406DRAFT_291159</name>
</gene>
<dbReference type="OrthoDB" id="47007at2759"/>
<dbReference type="SUPFAM" id="SSF51735">
    <property type="entry name" value="NAD(P)-binding Rossmann-fold domains"/>
    <property type="match status" value="1"/>
</dbReference>
<dbReference type="GO" id="GO:0016491">
    <property type="term" value="F:oxidoreductase activity"/>
    <property type="evidence" value="ECO:0007669"/>
    <property type="project" value="UniProtKB-KW"/>
</dbReference>
<feature type="transmembrane region" description="Helical" evidence="3">
    <location>
        <begin position="75"/>
        <end position="94"/>
    </location>
</feature>
<comment type="caution">
    <text evidence="4">The sequence shown here is derived from an EMBL/GenBank/DDBJ whole genome shotgun (WGS) entry which is preliminary data.</text>
</comment>
<dbReference type="AlphaFoldDB" id="A0A9P5CNA6"/>
<dbReference type="PANTHER" id="PTHR43899">
    <property type="entry name" value="RH59310P"/>
    <property type="match status" value="1"/>
</dbReference>
<accession>A0A9P5CNA6</accession>
<dbReference type="Proteomes" id="UP000803844">
    <property type="component" value="Unassembled WGS sequence"/>
</dbReference>
<keyword evidence="2" id="KW-0560">Oxidoreductase</keyword>
<dbReference type="InterPro" id="IPR002347">
    <property type="entry name" value="SDR_fam"/>
</dbReference>
<dbReference type="InterPro" id="IPR036291">
    <property type="entry name" value="NAD(P)-bd_dom_sf"/>
</dbReference>
<dbReference type="PRINTS" id="PR00081">
    <property type="entry name" value="GDHRDH"/>
</dbReference>
<evidence type="ECO:0000256" key="3">
    <source>
        <dbReference type="SAM" id="Phobius"/>
    </source>
</evidence>
<dbReference type="PANTHER" id="PTHR43899:SF13">
    <property type="entry name" value="RH59310P"/>
    <property type="match status" value="1"/>
</dbReference>
<dbReference type="Pfam" id="PF00106">
    <property type="entry name" value="adh_short"/>
    <property type="match status" value="1"/>
</dbReference>
<dbReference type="InterPro" id="IPR051019">
    <property type="entry name" value="VLCFA-Steroid_DH"/>
</dbReference>
<sequence>MVSAQIPFFPRVTAHLKSAAEHIDYDFQPLHIFALIGILVILYIVERALDFIFFHLATPRNPLQGYRRRGPKPTYALITGGSAGLGLGIAKALVRQGFGVIILAREGAGHSSAETQLREALVLPEEDTKSTEVAAEQYVKTIAMDTVTASPEEMEDKLRTAIVDQELRVSILVNNIEPFPSAPPAPLRELATYSPDDIDNVVAANARFPARLTALMLPVLTHRGAGVDGHGMSFGTHRRSLILNIGSDAMVGQPLSVVYSATKAFSSIFSKGLARELEASPQTSHIDVLSVITGNMDGQTDAGLEQYGRAVVGKADGAIGRGLREMYPHWLHHLENVMLGMVSEKSATKKILDEAMVRRRRYAVETARKQ</sequence>
<dbReference type="RefSeq" id="XP_040775078.1">
    <property type="nucleotide sequence ID" value="XM_040918945.1"/>
</dbReference>
<keyword evidence="5" id="KW-1185">Reference proteome</keyword>
<keyword evidence="3" id="KW-1133">Transmembrane helix</keyword>